<dbReference type="Proteomes" id="UP000679388">
    <property type="component" value="Chromosome"/>
</dbReference>
<dbReference type="GeneID" id="70092855"/>
<sequence length="358" mass="38403">MGLVLKSNTAMTLKKLTDLGLSGVTAHLDFRDATYKQGSTAVDLTSLLTCVRSTIGGSVNAYTEYTEVAANMLRNSYSASAAKKGLLIEGQFTNYFLNSQAPVSQSISISQATNIANVLDVIGTGSAKLYDASNNLLGTAIQGKPFVYVPSAAGTVTLNIVIEGSLQFCSYYTSIDCIRQVTRVKTTTASVQANTDIVKLITAKITEFLGSDLTGCIVVKQFVPGKIFDRNKTQARTSPILQFTTTDNNVGIFVNRAENSSLGNFLRVRTATPVETVKPTSLNLQQSNIFAVNVSPTAAQLAVNGEIGEEITFGAMALNKLCIGSGEAYSVNNTNYIEEILFFDRVLTIEELKMISTL</sequence>
<dbReference type="RefSeq" id="WP_212638445.1">
    <property type="nucleotide sequence ID" value="NZ_CP059558.1"/>
</dbReference>
<dbReference type="EMBL" id="CP059558">
    <property type="protein sequence ID" value="QUY35615.1"/>
    <property type="molecule type" value="Genomic_DNA"/>
</dbReference>
<proteinExistence type="predicted"/>
<dbReference type="AlphaFoldDB" id="A0AAX1MET7"/>
<protein>
    <submittedName>
        <fullName evidence="1">Uncharacterized protein</fullName>
    </submittedName>
</protein>
<name>A0AAX1MET7_ACIJU</name>
<reference evidence="1" key="1">
    <citation type="submission" date="2020-07" db="EMBL/GenBank/DDBJ databases">
        <title>Acinetobacter junii strain YR7 chromosome and plasmid pNDM-YR7.</title>
        <authorList>
            <person name="Tang B."/>
        </authorList>
    </citation>
    <scope>NUCLEOTIDE SEQUENCE</scope>
    <source>
        <strain evidence="1">YR7</strain>
    </source>
</reference>
<evidence type="ECO:0000313" key="2">
    <source>
        <dbReference type="Proteomes" id="UP000679388"/>
    </source>
</evidence>
<accession>A0AAX1MET7</accession>
<evidence type="ECO:0000313" key="1">
    <source>
        <dbReference type="EMBL" id="QUY35615.1"/>
    </source>
</evidence>
<gene>
    <name evidence="1" type="ORF">H2677_10025</name>
</gene>
<organism evidence="1 2">
    <name type="scientific">Acinetobacter junii</name>
    <dbReference type="NCBI Taxonomy" id="40215"/>
    <lineage>
        <taxon>Bacteria</taxon>
        <taxon>Pseudomonadati</taxon>
        <taxon>Pseudomonadota</taxon>
        <taxon>Gammaproteobacteria</taxon>
        <taxon>Moraxellales</taxon>
        <taxon>Moraxellaceae</taxon>
        <taxon>Acinetobacter</taxon>
    </lineage>
</organism>